<keyword evidence="4" id="KW-0547">Nucleotide-binding</keyword>
<dbReference type="Gene3D" id="3.30.420.150">
    <property type="entry name" value="Exopolyphosphatase. Domain 2"/>
    <property type="match status" value="1"/>
</dbReference>
<keyword evidence="2" id="KW-0378">Hydrolase</keyword>
<keyword evidence="6" id="KW-0472">Membrane</keyword>
<dbReference type="GO" id="GO:0016020">
    <property type="term" value="C:membrane"/>
    <property type="evidence" value="ECO:0007669"/>
    <property type="project" value="TreeGrafter"/>
</dbReference>
<keyword evidence="4" id="KW-0067">ATP-binding</keyword>
<feature type="compositionally biased region" description="Pro residues" evidence="5">
    <location>
        <begin position="638"/>
        <end position="650"/>
    </location>
</feature>
<keyword evidence="6" id="KW-0812">Transmembrane</keyword>
<feature type="region of interest" description="Disordered" evidence="5">
    <location>
        <begin position="294"/>
        <end position="366"/>
    </location>
</feature>
<feature type="transmembrane region" description="Helical" evidence="6">
    <location>
        <begin position="31"/>
        <end position="53"/>
    </location>
</feature>
<feature type="compositionally biased region" description="Basic and acidic residues" evidence="5">
    <location>
        <begin position="170"/>
        <end position="182"/>
    </location>
</feature>
<dbReference type="OrthoDB" id="6372431at2759"/>
<feature type="region of interest" description="Disordered" evidence="5">
    <location>
        <begin position="1"/>
        <end position="24"/>
    </location>
</feature>
<feature type="compositionally biased region" description="Low complexity" evidence="5">
    <location>
        <begin position="555"/>
        <end position="586"/>
    </location>
</feature>
<dbReference type="Pfam" id="PF01150">
    <property type="entry name" value="GDA1_CD39"/>
    <property type="match status" value="3"/>
</dbReference>
<evidence type="ECO:0000256" key="5">
    <source>
        <dbReference type="SAM" id="MobiDB-lite"/>
    </source>
</evidence>
<reference evidence="7 8" key="1">
    <citation type="journal article" date="2015" name="Genome Biol. Evol.">
        <title>Phylogenomic analyses indicate that early fungi evolved digesting cell walls of algal ancestors of land plants.</title>
        <authorList>
            <person name="Chang Y."/>
            <person name="Wang S."/>
            <person name="Sekimoto S."/>
            <person name="Aerts A.L."/>
            <person name="Choi C."/>
            <person name="Clum A."/>
            <person name="LaButti K.M."/>
            <person name="Lindquist E.A."/>
            <person name="Yee Ngan C."/>
            <person name="Ohm R.A."/>
            <person name="Salamov A.A."/>
            <person name="Grigoriev I.V."/>
            <person name="Spatafora J.W."/>
            <person name="Berbee M.L."/>
        </authorList>
    </citation>
    <scope>NUCLEOTIDE SEQUENCE [LARGE SCALE GENOMIC DNA]</scope>
    <source>
        <strain evidence="7 8">JEL478</strain>
    </source>
</reference>
<evidence type="ECO:0000256" key="6">
    <source>
        <dbReference type="SAM" id="Phobius"/>
    </source>
</evidence>
<dbReference type="GO" id="GO:0005794">
    <property type="term" value="C:Golgi apparatus"/>
    <property type="evidence" value="ECO:0007669"/>
    <property type="project" value="TreeGrafter"/>
</dbReference>
<feature type="region of interest" description="Disordered" evidence="5">
    <location>
        <begin position="962"/>
        <end position="985"/>
    </location>
</feature>
<accession>A0A139AYY5</accession>
<dbReference type="Proteomes" id="UP000070544">
    <property type="component" value="Unassembled WGS sequence"/>
</dbReference>
<dbReference type="GO" id="GO:0005524">
    <property type="term" value="F:ATP binding"/>
    <property type="evidence" value="ECO:0007669"/>
    <property type="project" value="UniProtKB-KW"/>
</dbReference>
<organism evidence="7 8">
    <name type="scientific">Gonapodya prolifera (strain JEL478)</name>
    <name type="common">Monoblepharis prolifera</name>
    <dbReference type="NCBI Taxonomy" id="1344416"/>
    <lineage>
        <taxon>Eukaryota</taxon>
        <taxon>Fungi</taxon>
        <taxon>Fungi incertae sedis</taxon>
        <taxon>Chytridiomycota</taxon>
        <taxon>Chytridiomycota incertae sedis</taxon>
        <taxon>Monoblepharidomycetes</taxon>
        <taxon>Monoblepharidales</taxon>
        <taxon>Gonapodyaceae</taxon>
        <taxon>Gonapodya</taxon>
    </lineage>
</organism>
<protein>
    <recommendedName>
        <fullName evidence="9">Nucleoside phosphatase GDA1/CD39</fullName>
    </recommendedName>
</protein>
<evidence type="ECO:0000256" key="1">
    <source>
        <dbReference type="ARBA" id="ARBA00009283"/>
    </source>
</evidence>
<comment type="similarity">
    <text evidence="1">Belongs to the GDA1/CD39 NTPase family.</text>
</comment>
<feature type="region of interest" description="Disordered" evidence="5">
    <location>
        <begin position="170"/>
        <end position="222"/>
    </location>
</feature>
<keyword evidence="8" id="KW-1185">Reference proteome</keyword>
<feature type="transmembrane region" description="Helical" evidence="6">
    <location>
        <begin position="994"/>
        <end position="1015"/>
    </location>
</feature>
<feature type="region of interest" description="Disordered" evidence="5">
    <location>
        <begin position="555"/>
        <end position="587"/>
    </location>
</feature>
<feature type="compositionally biased region" description="Basic and acidic residues" evidence="5">
    <location>
        <begin position="309"/>
        <end position="331"/>
    </location>
</feature>
<evidence type="ECO:0000256" key="2">
    <source>
        <dbReference type="ARBA" id="ARBA00022801"/>
    </source>
</evidence>
<feature type="binding site" evidence="4">
    <location>
        <begin position="467"/>
        <end position="471"/>
    </location>
    <ligand>
        <name>ATP</name>
        <dbReference type="ChEBI" id="CHEBI:30616"/>
    </ligand>
</feature>
<gene>
    <name evidence="7" type="ORF">M427DRAFT_65660</name>
</gene>
<feature type="compositionally biased region" description="Low complexity" evidence="5">
    <location>
        <begin position="614"/>
        <end position="634"/>
    </location>
</feature>
<feature type="compositionally biased region" description="Acidic residues" evidence="5">
    <location>
        <begin position="665"/>
        <end position="675"/>
    </location>
</feature>
<dbReference type="EMBL" id="KQ965732">
    <property type="protein sequence ID" value="KXS21685.1"/>
    <property type="molecule type" value="Genomic_DNA"/>
</dbReference>
<evidence type="ECO:0000256" key="4">
    <source>
        <dbReference type="PIRSR" id="PIRSR600407-2"/>
    </source>
</evidence>
<evidence type="ECO:0000313" key="7">
    <source>
        <dbReference type="EMBL" id="KXS21685.1"/>
    </source>
</evidence>
<dbReference type="GO" id="GO:0045134">
    <property type="term" value="F:UDP phosphatase activity"/>
    <property type="evidence" value="ECO:0007669"/>
    <property type="project" value="TreeGrafter"/>
</dbReference>
<feature type="active site" description="Proton acceptor" evidence="3">
    <location>
        <position position="424"/>
    </location>
</feature>
<dbReference type="Gene3D" id="3.30.420.40">
    <property type="match status" value="2"/>
</dbReference>
<feature type="region of interest" description="Disordered" evidence="5">
    <location>
        <begin position="600"/>
        <end position="700"/>
    </location>
</feature>
<dbReference type="GO" id="GO:0046036">
    <property type="term" value="P:CTP metabolic process"/>
    <property type="evidence" value="ECO:0007669"/>
    <property type="project" value="TreeGrafter"/>
</dbReference>
<evidence type="ECO:0000256" key="3">
    <source>
        <dbReference type="PIRSR" id="PIRSR600407-1"/>
    </source>
</evidence>
<evidence type="ECO:0008006" key="9">
    <source>
        <dbReference type="Google" id="ProtNLM"/>
    </source>
</evidence>
<dbReference type="GO" id="GO:0017111">
    <property type="term" value="F:ribonucleoside triphosphate phosphatase activity"/>
    <property type="evidence" value="ECO:0007669"/>
    <property type="project" value="TreeGrafter"/>
</dbReference>
<feature type="compositionally biased region" description="Polar residues" evidence="5">
    <location>
        <begin position="600"/>
        <end position="613"/>
    </location>
</feature>
<dbReference type="PANTHER" id="PTHR11782:SF121">
    <property type="entry name" value="NUCLEOSIDE-DIPHOSPHATASE MIG-23"/>
    <property type="match status" value="1"/>
</dbReference>
<evidence type="ECO:0000313" key="8">
    <source>
        <dbReference type="Proteomes" id="UP000070544"/>
    </source>
</evidence>
<feature type="compositionally biased region" description="Basic and acidic residues" evidence="5">
    <location>
        <begin position="1"/>
        <end position="12"/>
    </location>
</feature>
<keyword evidence="6" id="KW-1133">Transmembrane helix</keyword>
<feature type="compositionally biased region" description="Low complexity" evidence="5">
    <location>
        <begin position="687"/>
        <end position="700"/>
    </location>
</feature>
<dbReference type="InterPro" id="IPR000407">
    <property type="entry name" value="GDA1_CD39_NTPase"/>
</dbReference>
<feature type="compositionally biased region" description="Pro residues" evidence="5">
    <location>
        <begin position="186"/>
        <end position="208"/>
    </location>
</feature>
<sequence>MERRDNLSERGGNENGVHTSTSRSLPFSRSIFSSPAIVYPVIALSALILFYLYSIPDDSAIDPLPTEPLSSPTSLSNPSQNLPAFSSHLSLIPDYSISELERELSPDPYPSLEAVPHHWYLNRKYIAVVDAGSSGSRIHIYSWKDPAWVRRQIALMLRQIDVLEARRSLDKRKDSVESEPHLHPRAPSPPSPSPSPSPSRYAPSPPSSTPRAPSNSTSHQSPRYRLLSLLHRLPLVRPADPTAPSSDSSSWVLAIRPSLSSLAEVANDKAKVSAYLAPLLDFAQKRVGELMKRGAQAPLKSSREAQGGEDGKSGHGKRGKDDFPELDRRLQQDSPSGFTETDAHLSQHHEPQLSPRAPIPHTPSSTHPPIPILILATAGLRLLPPATQKLLLDTTCSVLSLRPQFTPAGSSCLSSVRVIDGKWEGAFGWVAVNALAGTLDEAVRGTLGEGAYTARDGGTFGFLDMGGASAQIAFMPPREVAEAHADDLTRVPLRAAGGWDVEVGVYVRTFLGFGVREARRRYEEMVAAAAAAAAATPAGGDGDVGGQAGATVDLGSLTQTGTTRTSRTTSAGATSSLPSGTSTTGSNLASTTILSTRFLTSQTVSRSTTKLTNRGTSTRPTAASSPASARSGAADESVPPPAPPPLPFPPDEWGGDEEGWRVDLDNDNDGVGGEDDVWRKRAEGTPTSAKKTTSANTKSKSIQAAVIATTSASLPASRVATQAPLPTSTLIPDPCLPQGLVYDSDPASLPPPFLGTGNFSRCLETLLPLLNKTAPCPDPPCLFAGTHVPAHSTAPGYSPFSTAAFLGVSEYFYTAASPWNLHGAYRPGAFVAEAKKFCDGLTWKDVVRAWDGGEFPGVDKVGELETQCWRAAWVVSVLHEGLGLPMGEEDGLEPGPGQTVSPPSNGTGLVPHVPFQTVDEIARTRISWTLGAAIIYVSESVPPSGAVEDRVVDEAKALEEATPESLAAASGMRGGTVWGQDGKGTPTRTANAALSGNAIGAAAVVVVVVVALVVWSRRRVPGAVNGRSARYVGVPLDMLPLGSETDTELGVQPSVLSLGGNGAEGNLRDPYWTLGGSTGESHHFPERAPSPKFRGGGGGVGVGGRFGWGANGSSARAPSPGVRRVASGVGTWEKLK</sequence>
<proteinExistence type="inferred from homology"/>
<feature type="compositionally biased region" description="Pro residues" evidence="5">
    <location>
        <begin position="357"/>
        <end position="366"/>
    </location>
</feature>
<dbReference type="AlphaFoldDB" id="A0A139AYY5"/>
<feature type="compositionally biased region" description="Low complexity" evidence="5">
    <location>
        <begin position="209"/>
        <end position="222"/>
    </location>
</feature>
<name>A0A139AYY5_GONPJ</name>
<dbReference type="Gene3D" id="3.30.420.540">
    <property type="match status" value="1"/>
</dbReference>
<dbReference type="PANTHER" id="PTHR11782">
    <property type="entry name" value="ADENOSINE/GUANOSINE DIPHOSPHATASE"/>
    <property type="match status" value="1"/>
</dbReference>
<dbReference type="GO" id="GO:0004382">
    <property type="term" value="F:GDP phosphatase activity"/>
    <property type="evidence" value="ECO:0007669"/>
    <property type="project" value="TreeGrafter"/>
</dbReference>
<dbReference type="STRING" id="1344416.A0A139AYY5"/>
<feature type="compositionally biased region" description="Basic and acidic residues" evidence="5">
    <location>
        <begin position="341"/>
        <end position="351"/>
    </location>
</feature>
<dbReference type="GO" id="GO:0006256">
    <property type="term" value="P:UDP catabolic process"/>
    <property type="evidence" value="ECO:0007669"/>
    <property type="project" value="TreeGrafter"/>
</dbReference>